<dbReference type="InterPro" id="IPR003593">
    <property type="entry name" value="AAA+_ATPase"/>
</dbReference>
<dbReference type="FunFam" id="3.40.50.300:FF:000018">
    <property type="entry name" value="Cell division control 48"/>
    <property type="match status" value="1"/>
</dbReference>
<dbReference type="PANTHER" id="PTHR23077">
    <property type="entry name" value="AAA-FAMILY ATPASE"/>
    <property type="match status" value="1"/>
</dbReference>
<dbReference type="Gene3D" id="3.40.50.300">
    <property type="entry name" value="P-loop containing nucleotide triphosphate hydrolases"/>
    <property type="match status" value="2"/>
</dbReference>
<dbReference type="GO" id="GO:0009410">
    <property type="term" value="P:response to xenobiotic stimulus"/>
    <property type="evidence" value="ECO:0007669"/>
    <property type="project" value="EnsemblFungi"/>
</dbReference>
<organism evidence="6 7">
    <name type="scientific">Candidozyma pseudohaemuli</name>
    <dbReference type="NCBI Taxonomy" id="418784"/>
    <lineage>
        <taxon>Eukaryota</taxon>
        <taxon>Fungi</taxon>
        <taxon>Dikarya</taxon>
        <taxon>Ascomycota</taxon>
        <taxon>Saccharomycotina</taxon>
        <taxon>Pichiomycetes</taxon>
        <taxon>Metschnikowiaceae</taxon>
        <taxon>Candidozyma</taxon>
    </lineage>
</organism>
<reference evidence="6 7" key="1">
    <citation type="submission" date="2018-03" db="EMBL/GenBank/DDBJ databases">
        <title>Candida pseudohaemulonii genome assembly and annotation.</title>
        <authorList>
            <person name="Munoz J.F."/>
            <person name="Gade L.G."/>
            <person name="Chow N.A."/>
            <person name="Litvintseva A.P."/>
            <person name="Loparev V.N."/>
            <person name="Cuomo C.A."/>
        </authorList>
    </citation>
    <scope>NUCLEOTIDE SEQUENCE [LARGE SCALE GENOMIC DNA]</scope>
    <source>
        <strain evidence="6 7">B12108</strain>
    </source>
</reference>
<evidence type="ECO:0000256" key="1">
    <source>
        <dbReference type="ARBA" id="ARBA00022737"/>
    </source>
</evidence>
<keyword evidence="7" id="KW-1185">Reference proteome</keyword>
<dbReference type="GO" id="GO:0030687">
    <property type="term" value="C:preribosome, large subunit precursor"/>
    <property type="evidence" value="ECO:0007669"/>
    <property type="project" value="EnsemblFungi"/>
</dbReference>
<dbReference type="STRING" id="418784.A0A2P7YV85"/>
<dbReference type="Proteomes" id="UP000241107">
    <property type="component" value="Unassembled WGS sequence"/>
</dbReference>
<evidence type="ECO:0000256" key="2">
    <source>
        <dbReference type="ARBA" id="ARBA00022741"/>
    </source>
</evidence>
<dbReference type="GO" id="GO:0005524">
    <property type="term" value="F:ATP binding"/>
    <property type="evidence" value="ECO:0007669"/>
    <property type="project" value="UniProtKB-KW"/>
</dbReference>
<dbReference type="InterPro" id="IPR003959">
    <property type="entry name" value="ATPase_AAA_core"/>
</dbReference>
<protein>
    <recommendedName>
        <fullName evidence="5">AAA+ ATPase domain-containing protein</fullName>
    </recommendedName>
</protein>
<accession>A0A2P7YV85</accession>
<comment type="caution">
    <text evidence="6">The sequence shown here is derived from an EMBL/GenBank/DDBJ whole genome shotgun (WGS) entry which is preliminary data.</text>
</comment>
<keyword evidence="1" id="KW-0677">Repeat</keyword>
<dbReference type="GO" id="GO:0034214">
    <property type="term" value="P:protein hexamerization"/>
    <property type="evidence" value="ECO:0007669"/>
    <property type="project" value="EnsemblFungi"/>
</dbReference>
<dbReference type="InterPro" id="IPR027417">
    <property type="entry name" value="P-loop_NTPase"/>
</dbReference>
<dbReference type="GO" id="GO:0042273">
    <property type="term" value="P:ribosomal large subunit biogenesis"/>
    <property type="evidence" value="ECO:0007669"/>
    <property type="project" value="EnsemblFungi"/>
</dbReference>
<dbReference type="VEuPathDB" id="FungiDB:C7M61_001681"/>
<evidence type="ECO:0000313" key="6">
    <source>
        <dbReference type="EMBL" id="PSK39870.1"/>
    </source>
</evidence>
<evidence type="ECO:0000259" key="5">
    <source>
        <dbReference type="SMART" id="SM00382"/>
    </source>
</evidence>
<dbReference type="SUPFAM" id="SSF52540">
    <property type="entry name" value="P-loop containing nucleoside triphosphate hydrolases"/>
    <property type="match status" value="2"/>
</dbReference>
<dbReference type="OrthoDB" id="27435at2759"/>
<dbReference type="PROSITE" id="PS00674">
    <property type="entry name" value="AAA"/>
    <property type="match status" value="2"/>
</dbReference>
<dbReference type="FunFam" id="3.40.50.300:FF:000012">
    <property type="entry name" value="Transitional endoplasmic reticulum ATPase"/>
    <property type="match status" value="1"/>
</dbReference>
<dbReference type="GO" id="GO:0016887">
    <property type="term" value="F:ATP hydrolysis activity"/>
    <property type="evidence" value="ECO:0007669"/>
    <property type="project" value="EnsemblFungi"/>
</dbReference>
<dbReference type="EMBL" id="PYFQ01000002">
    <property type="protein sequence ID" value="PSK39870.1"/>
    <property type="molecule type" value="Genomic_DNA"/>
</dbReference>
<proteinExistence type="predicted"/>
<name>A0A2P7YV85_9ASCO</name>
<dbReference type="CDD" id="cd19511">
    <property type="entry name" value="RecA-like_CDC48_r2-like"/>
    <property type="match status" value="1"/>
</dbReference>
<sequence length="779" mass="84573">MSSKTKKKSAGADLKSQTDAAAQPKKIKIPKLFIARPTLTKQTSVYLQPQIAEAMELNKGSFVTISKESGPGVVAILELEEVEESNVLRIPKRLRDLGGILLGDRLQITKRSSQPLYAKQVVVQIPENQNWEDLNNAVKKTFGEIGVLQAGLTLEVKGVTVTITHISDADTSIDDVTTKLSNMSLESSADMALVSPVFLFHSSSSISSTTQAIDYSIYPRIPRPTSLDHVGGLKKPISLLRSTVNLPLHHPTLFSDFGISPPRGILLHGPPGTGKTLLLRCMAHESGAHVLMINGPSVVSKYLGETENAIRDLFAEAVKYQPSIIIMDEIDSLAPKRGSDDAGETESRVVATLLTMMDGMGDSGRVVVVGATNRPNLIDPALRRPGRFDQEVEIGIPDVEARADILAKQLARMKSEKCNLLESDIKEVASKTHGYVGADLAALCREGVMKTIARGLSGLSAPIHVGAIASLDLSNIEHLDSSIKVEKADLEAAFVDVRPSAMREIFLEMPKVSWDDIGGQHELKQKLTEVVQLPLEASETFRTLGISAPKGVLLYGPPGCSKTLTAKALASESGLNFLAVKGPEIFNKYVGESERTIREIFRKARAAAPSIIFFDEIDALASSREEALTLAAQHVLTSLLNEIDGVEELNGVVIVAATNRPTEIDAALLRPGRLDRHIYVAPPDKEARLHILNRKCGKFEIDNSEALFERLAQATDGCSGAEVALLCQEAGLAAIMENKQTRKVEERHFDHALLSISKGITPDMLEYYKEFSQRSGLTM</sequence>
<dbReference type="InterPro" id="IPR050168">
    <property type="entry name" value="AAA_ATPase_domain"/>
</dbReference>
<evidence type="ECO:0000256" key="3">
    <source>
        <dbReference type="ARBA" id="ARBA00022840"/>
    </source>
</evidence>
<dbReference type="InterPro" id="IPR041569">
    <property type="entry name" value="AAA_lid_3"/>
</dbReference>
<evidence type="ECO:0000256" key="4">
    <source>
        <dbReference type="SAM" id="MobiDB-lite"/>
    </source>
</evidence>
<dbReference type="AlphaFoldDB" id="A0A2P7YV85"/>
<dbReference type="Pfam" id="PF17862">
    <property type="entry name" value="AAA_lid_3"/>
    <property type="match status" value="2"/>
</dbReference>
<keyword evidence="2" id="KW-0547">Nucleotide-binding</keyword>
<evidence type="ECO:0000313" key="7">
    <source>
        <dbReference type="Proteomes" id="UP000241107"/>
    </source>
</evidence>
<feature type="region of interest" description="Disordered" evidence="4">
    <location>
        <begin position="1"/>
        <end position="20"/>
    </location>
</feature>
<dbReference type="Pfam" id="PF00004">
    <property type="entry name" value="AAA"/>
    <property type="match status" value="2"/>
</dbReference>
<dbReference type="SMART" id="SM00382">
    <property type="entry name" value="AAA"/>
    <property type="match status" value="2"/>
</dbReference>
<dbReference type="PANTHER" id="PTHR23077:SF27">
    <property type="entry name" value="ATPASE FAMILY GENE 2 PROTEIN HOMOLOG A"/>
    <property type="match status" value="1"/>
</dbReference>
<feature type="domain" description="AAA+ ATPase" evidence="5">
    <location>
        <begin position="261"/>
        <end position="398"/>
    </location>
</feature>
<dbReference type="CDD" id="cd19503">
    <property type="entry name" value="RecA-like_CDC48_NLV2_r1-like"/>
    <property type="match status" value="1"/>
</dbReference>
<feature type="domain" description="AAA+ ATPase" evidence="5">
    <location>
        <begin position="548"/>
        <end position="684"/>
    </location>
</feature>
<keyword evidence="3" id="KW-0067">ATP-binding</keyword>
<dbReference type="RefSeq" id="XP_024714960.1">
    <property type="nucleotide sequence ID" value="XM_024857080.1"/>
</dbReference>
<dbReference type="Gene3D" id="1.10.8.60">
    <property type="match status" value="2"/>
</dbReference>
<dbReference type="GeneID" id="36565071"/>
<dbReference type="GO" id="GO:0005737">
    <property type="term" value="C:cytoplasm"/>
    <property type="evidence" value="ECO:0007669"/>
    <property type="project" value="TreeGrafter"/>
</dbReference>
<gene>
    <name evidence="6" type="ORF">C7M61_001681</name>
</gene>
<dbReference type="InterPro" id="IPR003960">
    <property type="entry name" value="ATPase_AAA_CS"/>
</dbReference>